<evidence type="ECO:0000313" key="3">
    <source>
        <dbReference type="EMBL" id="RGE89844.1"/>
    </source>
</evidence>
<name>A0A3E3K559_9FIRM</name>
<feature type="domain" description="CAAX prenyl protease 2/Lysostaphin resistance protein A-like" evidence="2">
    <location>
        <begin position="161"/>
        <end position="246"/>
    </location>
</feature>
<keyword evidence="4" id="KW-1185">Reference proteome</keyword>
<keyword evidence="1" id="KW-1133">Transmembrane helix</keyword>
<feature type="transmembrane region" description="Helical" evidence="1">
    <location>
        <begin position="265"/>
        <end position="285"/>
    </location>
</feature>
<dbReference type="GO" id="GO:0080120">
    <property type="term" value="P:CAAX-box protein maturation"/>
    <property type="evidence" value="ECO:0007669"/>
    <property type="project" value="UniProtKB-ARBA"/>
</dbReference>
<dbReference type="EMBL" id="QVLX01000001">
    <property type="protein sequence ID" value="RGE89844.1"/>
    <property type="molecule type" value="Genomic_DNA"/>
</dbReference>
<dbReference type="InterPro" id="IPR003675">
    <property type="entry name" value="Rce1/LyrA-like_dom"/>
</dbReference>
<dbReference type="GeneID" id="97192925"/>
<evidence type="ECO:0000259" key="2">
    <source>
        <dbReference type="Pfam" id="PF02517"/>
    </source>
</evidence>
<feature type="transmembrane region" description="Helical" evidence="1">
    <location>
        <begin position="12"/>
        <end position="40"/>
    </location>
</feature>
<proteinExistence type="predicted"/>
<dbReference type="RefSeq" id="WP_048621940.1">
    <property type="nucleotide sequence ID" value="NZ_CALBAT010000003.1"/>
</dbReference>
<dbReference type="Pfam" id="PF02517">
    <property type="entry name" value="Rce1-like"/>
    <property type="match status" value="1"/>
</dbReference>
<organism evidence="3 4">
    <name type="scientific">Sellimonas intestinalis</name>
    <dbReference type="NCBI Taxonomy" id="1653434"/>
    <lineage>
        <taxon>Bacteria</taxon>
        <taxon>Bacillati</taxon>
        <taxon>Bacillota</taxon>
        <taxon>Clostridia</taxon>
        <taxon>Lachnospirales</taxon>
        <taxon>Lachnospiraceae</taxon>
        <taxon>Sellimonas</taxon>
    </lineage>
</organism>
<dbReference type="GO" id="GO:0004175">
    <property type="term" value="F:endopeptidase activity"/>
    <property type="evidence" value="ECO:0007669"/>
    <property type="project" value="UniProtKB-ARBA"/>
</dbReference>
<protein>
    <submittedName>
        <fullName evidence="3">CPBP family intramembrane metalloprotease</fullName>
    </submittedName>
</protein>
<dbReference type="PANTHER" id="PTHR36435:SF1">
    <property type="entry name" value="CAAX AMINO TERMINAL PROTEASE FAMILY PROTEIN"/>
    <property type="match status" value="1"/>
</dbReference>
<dbReference type="InterPro" id="IPR052710">
    <property type="entry name" value="CAAX_protease"/>
</dbReference>
<accession>A0A3E3K559</accession>
<gene>
    <name evidence="3" type="ORF">DW016_00785</name>
</gene>
<feature type="transmembrane region" description="Helical" evidence="1">
    <location>
        <begin position="67"/>
        <end position="90"/>
    </location>
</feature>
<comment type="caution">
    <text evidence="3">The sequence shown here is derived from an EMBL/GenBank/DDBJ whole genome shotgun (WGS) entry which is preliminary data.</text>
</comment>
<keyword evidence="1" id="KW-0812">Transmembrane</keyword>
<dbReference type="Proteomes" id="UP000261080">
    <property type="component" value="Unassembled WGS sequence"/>
</dbReference>
<keyword evidence="3" id="KW-0645">Protease</keyword>
<keyword evidence="1" id="KW-0472">Membrane</keyword>
<dbReference type="GO" id="GO:0008237">
    <property type="term" value="F:metallopeptidase activity"/>
    <property type="evidence" value="ECO:0007669"/>
    <property type="project" value="UniProtKB-KW"/>
</dbReference>
<feature type="transmembrane region" description="Helical" evidence="1">
    <location>
        <begin position="118"/>
        <end position="141"/>
    </location>
</feature>
<dbReference type="AlphaFoldDB" id="A0A3E3K559"/>
<dbReference type="OrthoDB" id="9782250at2"/>
<keyword evidence="3" id="KW-0378">Hydrolase</keyword>
<dbReference type="GO" id="GO:0006508">
    <property type="term" value="P:proteolysis"/>
    <property type="evidence" value="ECO:0007669"/>
    <property type="project" value="UniProtKB-KW"/>
</dbReference>
<feature type="transmembrane region" description="Helical" evidence="1">
    <location>
        <begin position="153"/>
        <end position="175"/>
    </location>
</feature>
<feature type="transmembrane region" description="Helical" evidence="1">
    <location>
        <begin position="196"/>
        <end position="228"/>
    </location>
</feature>
<evidence type="ECO:0000256" key="1">
    <source>
        <dbReference type="SAM" id="Phobius"/>
    </source>
</evidence>
<sequence length="298" mass="33241">MFNNQSNRRPGNPIVGIIVPILIYWGISFLVDMVVVAAYLTAHGQELMQAYESQSALQTFMEETMTFILGHSTEITSASALLALPFYIYMMRKDERYRKMFVEPEEHKTPWKAPAVSYVYTVLLGVTAGIALNNILILSNLGSISVSYQTTSAGLYAAPVIIEIIGLGVIVPVLEECLYRGVIFRRLRDLMPAKKAILFSAVIFAIIHGNIVQFLYALVFGLLLSYVYESFESIKAPIILHASANLGSVLLTEGNGYGWIFHTPLRMGMVTVICAFTASVFFVLIRNLENSKKMLQNY</sequence>
<evidence type="ECO:0000313" key="4">
    <source>
        <dbReference type="Proteomes" id="UP000261080"/>
    </source>
</evidence>
<keyword evidence="3" id="KW-0482">Metalloprotease</keyword>
<reference evidence="3 4" key="1">
    <citation type="submission" date="2018-08" db="EMBL/GenBank/DDBJ databases">
        <title>A genome reference for cultivated species of the human gut microbiota.</title>
        <authorList>
            <person name="Zou Y."/>
            <person name="Xue W."/>
            <person name="Luo G."/>
        </authorList>
    </citation>
    <scope>NUCLEOTIDE SEQUENCE [LARGE SCALE GENOMIC DNA]</scope>
    <source>
        <strain evidence="3 4">AF37-2AT</strain>
    </source>
</reference>
<dbReference type="PANTHER" id="PTHR36435">
    <property type="entry name" value="SLR1288 PROTEIN"/>
    <property type="match status" value="1"/>
</dbReference>